<dbReference type="InParanoid" id="G3AVB4"/>
<keyword evidence="9" id="KW-1185">Reference proteome</keyword>
<dbReference type="OMA" id="SVIDGFW"/>
<dbReference type="EMBL" id="GL996506">
    <property type="protein sequence ID" value="EGW30132.1"/>
    <property type="molecule type" value="Genomic_DNA"/>
</dbReference>
<gene>
    <name evidence="8" type="ORF">SPAPADRAFT_63745</name>
</gene>
<dbReference type="KEGG" id="spaa:SPAPADRAFT_63745"/>
<evidence type="ECO:0000256" key="5">
    <source>
        <dbReference type="ARBA" id="ARBA00023002"/>
    </source>
</evidence>
<accession>G3AVB4</accession>
<dbReference type="InterPro" id="IPR004183">
    <property type="entry name" value="Xdiol_dOase_suB"/>
</dbReference>
<evidence type="ECO:0000256" key="3">
    <source>
        <dbReference type="ARBA" id="ARBA00022723"/>
    </source>
</evidence>
<protein>
    <recommendedName>
        <fullName evidence="7">Extradiol ring-cleavage dioxygenase class III enzyme subunit B domain-containing protein</fullName>
    </recommendedName>
</protein>
<dbReference type="Pfam" id="PF02900">
    <property type="entry name" value="LigB"/>
    <property type="match status" value="1"/>
</dbReference>
<dbReference type="Proteomes" id="UP000000709">
    <property type="component" value="Unassembled WGS sequence"/>
</dbReference>
<dbReference type="eggNOG" id="ENOG502RYU3">
    <property type="taxonomic scope" value="Eukaryota"/>
</dbReference>
<keyword evidence="3" id="KW-0479">Metal-binding</keyword>
<evidence type="ECO:0000256" key="6">
    <source>
        <dbReference type="SAM" id="SignalP"/>
    </source>
</evidence>
<dbReference type="GO" id="GO:0008198">
    <property type="term" value="F:ferrous iron binding"/>
    <property type="evidence" value="ECO:0007669"/>
    <property type="project" value="InterPro"/>
</dbReference>
<evidence type="ECO:0000256" key="4">
    <source>
        <dbReference type="ARBA" id="ARBA00022833"/>
    </source>
</evidence>
<evidence type="ECO:0000256" key="2">
    <source>
        <dbReference type="ARBA" id="ARBA00007581"/>
    </source>
</evidence>
<dbReference type="PANTHER" id="PTHR30096:SF0">
    <property type="entry name" value="4,5-DOPA DIOXYGENASE EXTRADIOL-LIKE PROTEIN"/>
    <property type="match status" value="1"/>
</dbReference>
<dbReference type="HOGENOM" id="CLU_046582_1_0_1"/>
<dbReference type="SUPFAM" id="SSF53213">
    <property type="entry name" value="LigB-like"/>
    <property type="match status" value="1"/>
</dbReference>
<dbReference type="PANTHER" id="PTHR30096">
    <property type="entry name" value="4,5-DOPA DIOXYGENASE EXTRADIOL-LIKE PROTEIN"/>
    <property type="match status" value="1"/>
</dbReference>
<keyword evidence="6" id="KW-0732">Signal</keyword>
<proteinExistence type="inferred from homology"/>
<feature type="domain" description="Extradiol ring-cleavage dioxygenase class III enzyme subunit B" evidence="7">
    <location>
        <begin position="65"/>
        <end position="351"/>
    </location>
</feature>
<evidence type="ECO:0000313" key="8">
    <source>
        <dbReference type="EMBL" id="EGW30132.1"/>
    </source>
</evidence>
<dbReference type="OrthoDB" id="7396853at2759"/>
<evidence type="ECO:0000313" key="9">
    <source>
        <dbReference type="Proteomes" id="UP000000709"/>
    </source>
</evidence>
<dbReference type="Gene3D" id="3.40.830.10">
    <property type="entry name" value="LigB-like"/>
    <property type="match status" value="1"/>
</dbReference>
<name>G3AVB4_SPAPN</name>
<dbReference type="GeneID" id="18874893"/>
<reference evidence="8 9" key="1">
    <citation type="journal article" date="2011" name="Proc. Natl. Acad. Sci. U.S.A.">
        <title>Comparative genomics of xylose-fermenting fungi for enhanced biofuel production.</title>
        <authorList>
            <person name="Wohlbach D.J."/>
            <person name="Kuo A."/>
            <person name="Sato T.K."/>
            <person name="Potts K.M."/>
            <person name="Salamov A.A."/>
            <person name="LaButti K.M."/>
            <person name="Sun H."/>
            <person name="Clum A."/>
            <person name="Pangilinan J.L."/>
            <person name="Lindquist E.A."/>
            <person name="Lucas S."/>
            <person name="Lapidus A."/>
            <person name="Jin M."/>
            <person name="Gunawan C."/>
            <person name="Balan V."/>
            <person name="Dale B.E."/>
            <person name="Jeffries T.W."/>
            <person name="Zinkel R."/>
            <person name="Barry K.W."/>
            <person name="Grigoriev I.V."/>
            <person name="Gasch A.P."/>
        </authorList>
    </citation>
    <scope>NUCLEOTIDE SEQUENCE [LARGE SCALE GENOMIC DNA]</scope>
    <source>
        <strain evidence="9">NRRL Y-27907 / 11-Y1</strain>
    </source>
</reference>
<dbReference type="RefSeq" id="XP_007377898.1">
    <property type="nucleotide sequence ID" value="XM_007377836.1"/>
</dbReference>
<keyword evidence="5" id="KW-0560">Oxidoreductase</keyword>
<organism evidence="9">
    <name type="scientific">Spathaspora passalidarum (strain NRRL Y-27907 / 11-Y1)</name>
    <dbReference type="NCBI Taxonomy" id="619300"/>
    <lineage>
        <taxon>Eukaryota</taxon>
        <taxon>Fungi</taxon>
        <taxon>Dikarya</taxon>
        <taxon>Ascomycota</taxon>
        <taxon>Saccharomycotina</taxon>
        <taxon>Pichiomycetes</taxon>
        <taxon>Debaryomycetaceae</taxon>
        <taxon>Spathaspora</taxon>
    </lineage>
</organism>
<dbReference type="AlphaFoldDB" id="G3AVB4"/>
<feature type="chain" id="PRO_5003442392" description="Extradiol ring-cleavage dioxygenase class III enzyme subunit B domain-containing protein" evidence="6">
    <location>
        <begin position="17"/>
        <end position="375"/>
    </location>
</feature>
<comment type="cofactor">
    <cofactor evidence="1">
        <name>Zn(2+)</name>
        <dbReference type="ChEBI" id="CHEBI:29105"/>
    </cofactor>
</comment>
<comment type="similarity">
    <text evidence="2">Belongs to the DODA-type extradiol aromatic ring-opening dioxygenase family.</text>
</comment>
<evidence type="ECO:0000256" key="1">
    <source>
        <dbReference type="ARBA" id="ARBA00001947"/>
    </source>
</evidence>
<dbReference type="CDD" id="cd07363">
    <property type="entry name" value="45_DOPA_Dioxygenase"/>
    <property type="match status" value="1"/>
</dbReference>
<dbReference type="GO" id="GO:0016702">
    <property type="term" value="F:oxidoreductase activity, acting on single donors with incorporation of molecular oxygen, incorporation of two atoms of oxygen"/>
    <property type="evidence" value="ECO:0007669"/>
    <property type="project" value="UniProtKB-ARBA"/>
</dbReference>
<sequence length="375" mass="42586">MNLIYTFLSILLPALTYYYYSNKPATTTSTPAISVAPQFTTKVTPQVTEMSSIAKYIKNPTPFPAYFFSHGGPTFMYEDDDFGNKGAWRTVKKIGTKIKNQWKPDYIIVVSAHWQSSGSNLIEISVPSTEDGENKLIYDFGGFPNHMYKEEFHTKGSWFVAEQIRQHLENNKFHSRISKGRGIDHGTWVPFKVAFSDYNTQTKPQPEVKGLDLEETAVIQVSLTSNDKDFETHFKLGQALSKFKNELLWDESKKKYLTGLIVCSGMSVHNLYDLGRAFQQYGGLMPYTKPFNKELTNLVEKSSKDELLPNFLELKKKDILRQAHPTLEHFLPIVVAGGIANQSDEPIKEVYNDAFASLGWGIYQVGNYKKPEATL</sequence>
<evidence type="ECO:0000259" key="7">
    <source>
        <dbReference type="Pfam" id="PF02900"/>
    </source>
</evidence>
<dbReference type="InterPro" id="IPR014436">
    <property type="entry name" value="Extradiol_dOase_DODA"/>
</dbReference>
<dbReference type="GO" id="GO:0008270">
    <property type="term" value="F:zinc ion binding"/>
    <property type="evidence" value="ECO:0007669"/>
    <property type="project" value="InterPro"/>
</dbReference>
<feature type="signal peptide" evidence="6">
    <location>
        <begin position="1"/>
        <end position="16"/>
    </location>
</feature>
<keyword evidence="4" id="KW-0862">Zinc</keyword>